<keyword evidence="2" id="KW-1185">Reference proteome</keyword>
<dbReference type="Proteomes" id="UP000806378">
    <property type="component" value="Unassembled WGS sequence"/>
</dbReference>
<protein>
    <submittedName>
        <fullName evidence="1">Uncharacterized protein</fullName>
    </submittedName>
</protein>
<evidence type="ECO:0000313" key="1">
    <source>
        <dbReference type="EMBL" id="KAF7850957.1"/>
    </source>
</evidence>
<dbReference type="Gramene" id="rna-gnl|WGS:JABURB|Cocit.L4814.1">
    <property type="protein sequence ID" value="cds-KAF7850957.1"/>
    <property type="gene ID" value="gene-BT93_L4814"/>
</dbReference>
<gene>
    <name evidence="1" type="ORF">BT93_L4814</name>
</gene>
<comment type="caution">
    <text evidence="1">The sequence shown here is derived from an EMBL/GenBank/DDBJ whole genome shotgun (WGS) entry which is preliminary data.</text>
</comment>
<evidence type="ECO:0000313" key="2">
    <source>
        <dbReference type="Proteomes" id="UP000806378"/>
    </source>
</evidence>
<proteinExistence type="predicted"/>
<reference evidence="1" key="1">
    <citation type="submission" date="2020-05" db="EMBL/GenBank/DDBJ databases">
        <title>WGS assembly of Corymbia citriodora subspecies variegata.</title>
        <authorList>
            <person name="Barry K."/>
            <person name="Hundley H."/>
            <person name="Shu S."/>
            <person name="Jenkins J."/>
            <person name="Grimwood J."/>
            <person name="Baten A."/>
        </authorList>
    </citation>
    <scope>NUCLEOTIDE SEQUENCE</scope>
    <source>
        <strain evidence="1">CV2-018</strain>
    </source>
</reference>
<dbReference type="EMBL" id="MU089572">
    <property type="protein sequence ID" value="KAF7850957.1"/>
    <property type="molecule type" value="Genomic_DNA"/>
</dbReference>
<dbReference type="AlphaFoldDB" id="A0A8T0CTJ2"/>
<sequence length="41" mass="4656">MKSLPIVHFDNYSYFASWSQICIDLQSLVGKVEGQSISYNS</sequence>
<name>A0A8T0CTJ2_CORYI</name>
<accession>A0A8T0CTJ2</accession>
<organism evidence="1 2">
    <name type="scientific">Corymbia citriodora subsp. variegata</name>
    <dbReference type="NCBI Taxonomy" id="360336"/>
    <lineage>
        <taxon>Eukaryota</taxon>
        <taxon>Viridiplantae</taxon>
        <taxon>Streptophyta</taxon>
        <taxon>Embryophyta</taxon>
        <taxon>Tracheophyta</taxon>
        <taxon>Spermatophyta</taxon>
        <taxon>Magnoliopsida</taxon>
        <taxon>eudicotyledons</taxon>
        <taxon>Gunneridae</taxon>
        <taxon>Pentapetalae</taxon>
        <taxon>rosids</taxon>
        <taxon>malvids</taxon>
        <taxon>Myrtales</taxon>
        <taxon>Myrtaceae</taxon>
        <taxon>Myrtoideae</taxon>
        <taxon>Eucalypteae</taxon>
        <taxon>Corymbia</taxon>
    </lineage>
</organism>